<dbReference type="GO" id="GO:0006171">
    <property type="term" value="P:cAMP biosynthetic process"/>
    <property type="evidence" value="ECO:0007669"/>
    <property type="project" value="TreeGrafter"/>
</dbReference>
<dbReference type="InterPro" id="IPR050697">
    <property type="entry name" value="Adenylyl/Guanylyl_Cyclase_3/4"/>
</dbReference>
<dbReference type="Pfam" id="PF00211">
    <property type="entry name" value="Guanylate_cyc"/>
    <property type="match status" value="1"/>
</dbReference>
<dbReference type="SUPFAM" id="SSF48452">
    <property type="entry name" value="TPR-like"/>
    <property type="match status" value="1"/>
</dbReference>
<dbReference type="RefSeq" id="WP_164355778.1">
    <property type="nucleotide sequence ID" value="NZ_JAABNT010000023.1"/>
</dbReference>
<name>A0A6P0CHM5_9RHOB</name>
<dbReference type="AlphaFoldDB" id="A0A6P0CHM5"/>
<dbReference type="Gene3D" id="1.25.40.10">
    <property type="entry name" value="Tetratricopeptide repeat domain"/>
    <property type="match status" value="1"/>
</dbReference>
<proteinExistence type="predicted"/>
<keyword evidence="3" id="KW-1185">Reference proteome</keyword>
<organism evidence="2 3">
    <name type="scientific">Sulfitobacter sediminilitoris</name>
    <dbReference type="NCBI Taxonomy" id="2698830"/>
    <lineage>
        <taxon>Bacteria</taxon>
        <taxon>Pseudomonadati</taxon>
        <taxon>Pseudomonadota</taxon>
        <taxon>Alphaproteobacteria</taxon>
        <taxon>Rhodobacterales</taxon>
        <taxon>Roseobacteraceae</taxon>
        <taxon>Sulfitobacter</taxon>
    </lineage>
</organism>
<sequence>MDRKLTTILAADLAGYSRLMALDEEGVIERLRSARSQVIDPAIAGMGGRIIKTMGDGLLVEFPSPVKAVRAALQVLRDMQVREAPAPEDQRLRFRVGINLGDVVIDGDDVLGDAVNVAARLESLAPVGGLCISRSVYDQANGLVDAQMTALGPQAVKNLPNPVEVWRVEVAGANKPRARTKPTERPSIAVLPFENMSSDADQEFLADGIVEDVTTELSRFRSLMVIARNSTFAFKGKATDIRRVGEELGARYVVEGSVRRAGNRLRVTAQLIEASTGAHVWADRWDRTLDDLFALQDEMTQAIVTAVEPELGAHERRLARTRPTESLTSWELCQRGWSRLAEYTVQAMDEAEALLKRSAEADPHFALPRALLARLMNIRVGAGLKDPTGPIREGLVWAREALEIDDRLEIAQAAHGVLLAMSGQSEEATDAVNLATALNPNSAFCHHALGLAEMFKKEPDGMRMAEAGRTALHLSPKDPTAHAFQNIVSVGLLIDRLDHNDPEFMASARAASRLPGTAWYTHLLAAFAELADGNADAARQCIQSALKMRPDMTLATYRTIFPFPKSAALFEIGDRSGANERIIELGLPRG</sequence>
<evidence type="ECO:0000313" key="2">
    <source>
        <dbReference type="EMBL" id="NEK24808.1"/>
    </source>
</evidence>
<reference evidence="2 3" key="1">
    <citation type="submission" date="2020-01" db="EMBL/GenBank/DDBJ databases">
        <title>Sulfitobacter sediminilitoris sp. nov., isolated from a tidal flat.</title>
        <authorList>
            <person name="Park S."/>
            <person name="Yoon J.-H."/>
        </authorList>
    </citation>
    <scope>NUCLEOTIDE SEQUENCE [LARGE SCALE GENOMIC DNA]</scope>
    <source>
        <strain evidence="2 3">JBTF-M27</strain>
    </source>
</reference>
<dbReference type="Gene3D" id="3.40.50.10070">
    <property type="entry name" value="TolB, N-terminal domain"/>
    <property type="match status" value="1"/>
</dbReference>
<dbReference type="InterPro" id="IPR011990">
    <property type="entry name" value="TPR-like_helical_dom_sf"/>
</dbReference>
<dbReference type="PANTHER" id="PTHR43081:SF19">
    <property type="entry name" value="PH-SENSITIVE ADENYLATE CYCLASE RV1264"/>
    <property type="match status" value="1"/>
</dbReference>
<protein>
    <submittedName>
        <fullName evidence="2">Guanylate cyclase</fullName>
    </submittedName>
</protein>
<dbReference type="PROSITE" id="PS50125">
    <property type="entry name" value="GUANYLATE_CYCLASE_2"/>
    <property type="match status" value="1"/>
</dbReference>
<dbReference type="InterPro" id="IPR029787">
    <property type="entry name" value="Nucleotide_cyclase"/>
</dbReference>
<accession>A0A6P0CHM5</accession>
<dbReference type="GO" id="GO:0004016">
    <property type="term" value="F:adenylate cyclase activity"/>
    <property type="evidence" value="ECO:0007669"/>
    <property type="project" value="UniProtKB-ARBA"/>
</dbReference>
<comment type="caution">
    <text evidence="2">The sequence shown here is derived from an EMBL/GenBank/DDBJ whole genome shotgun (WGS) entry which is preliminary data.</text>
</comment>
<dbReference type="Gene3D" id="3.30.70.1230">
    <property type="entry name" value="Nucleotide cyclase"/>
    <property type="match status" value="1"/>
</dbReference>
<dbReference type="SUPFAM" id="SSF55073">
    <property type="entry name" value="Nucleotide cyclase"/>
    <property type="match status" value="1"/>
</dbReference>
<dbReference type="PANTHER" id="PTHR43081">
    <property type="entry name" value="ADENYLATE CYCLASE, TERMINAL-DIFFERENTIATION SPECIFIC-RELATED"/>
    <property type="match status" value="1"/>
</dbReference>
<dbReference type="GO" id="GO:0035556">
    <property type="term" value="P:intracellular signal transduction"/>
    <property type="evidence" value="ECO:0007669"/>
    <property type="project" value="InterPro"/>
</dbReference>
<dbReference type="EMBL" id="JAABNT010000023">
    <property type="protein sequence ID" value="NEK24808.1"/>
    <property type="molecule type" value="Genomic_DNA"/>
</dbReference>
<dbReference type="CDD" id="cd07302">
    <property type="entry name" value="CHD"/>
    <property type="match status" value="1"/>
</dbReference>
<dbReference type="InterPro" id="IPR001054">
    <property type="entry name" value="A/G_cyclase"/>
</dbReference>
<feature type="domain" description="Guanylate cyclase" evidence="1">
    <location>
        <begin position="7"/>
        <end position="122"/>
    </location>
</feature>
<dbReference type="Proteomes" id="UP000468591">
    <property type="component" value="Unassembled WGS sequence"/>
</dbReference>
<evidence type="ECO:0000313" key="3">
    <source>
        <dbReference type="Proteomes" id="UP000468591"/>
    </source>
</evidence>
<evidence type="ECO:0000259" key="1">
    <source>
        <dbReference type="PROSITE" id="PS50125"/>
    </source>
</evidence>
<gene>
    <name evidence="2" type="ORF">GV827_20770</name>
</gene>